<keyword evidence="4" id="KW-1185">Reference proteome</keyword>
<evidence type="ECO:0000313" key="4">
    <source>
        <dbReference type="Proteomes" id="UP001574673"/>
    </source>
</evidence>
<keyword evidence="2" id="KW-0812">Transmembrane</keyword>
<reference evidence="4" key="1">
    <citation type="submission" date="2024-06" db="EMBL/GenBank/DDBJ databases">
        <title>Radixoralia hellwigii gen. nov., sp nov., isolated from a root canal in the human oral cavity.</title>
        <authorList>
            <person name="Bartsch S."/>
            <person name="Wittmer A."/>
            <person name="Schulz A.-K."/>
            <person name="Neumann-Schaal M."/>
            <person name="Wolf J."/>
            <person name="Gronow S."/>
            <person name="Tennert C."/>
            <person name="Haecker G."/>
            <person name="Cieplik F."/>
            <person name="Al-Ahmad A."/>
        </authorList>
    </citation>
    <scope>NUCLEOTIDE SEQUENCE [LARGE SCALE GENOMIC DNA]</scope>
    <source>
        <strain evidence="4">Wk13</strain>
    </source>
</reference>
<evidence type="ECO:0000256" key="2">
    <source>
        <dbReference type="SAM" id="Phobius"/>
    </source>
</evidence>
<evidence type="ECO:0000256" key="1">
    <source>
        <dbReference type="SAM" id="MobiDB-lite"/>
    </source>
</evidence>
<protein>
    <submittedName>
        <fullName evidence="3">Uncharacterized protein</fullName>
    </submittedName>
</protein>
<dbReference type="RefSeq" id="WP_418891988.1">
    <property type="nucleotide sequence ID" value="NZ_JBEUWX010000003.1"/>
</dbReference>
<gene>
    <name evidence="3" type="ORF">ABCS64_11270</name>
</gene>
<comment type="caution">
    <text evidence="3">The sequence shown here is derived from an EMBL/GenBank/DDBJ whole genome shotgun (WGS) entry which is preliminary data.</text>
</comment>
<feature type="region of interest" description="Disordered" evidence="1">
    <location>
        <begin position="65"/>
        <end position="95"/>
    </location>
</feature>
<proteinExistence type="predicted"/>
<name>A0ABV4UHQ5_9RHOO</name>
<keyword evidence="2" id="KW-0472">Membrane</keyword>
<keyword evidence="2" id="KW-1133">Transmembrane helix</keyword>
<sequence>MEKSTKKKRNEKSQKNKKQPRRRCGKTVTASGVDLLAAVVIVVVFCIVFYHPRAVPAGFHACHAQAARSPGESARRGYISYASTKKTTDNERRTV</sequence>
<feature type="compositionally biased region" description="Basic residues" evidence="1">
    <location>
        <begin position="1"/>
        <end position="25"/>
    </location>
</feature>
<organism evidence="3 4">
    <name type="scientific">Dentiradicibacter hellwigii</name>
    <dbReference type="NCBI Taxonomy" id="3149053"/>
    <lineage>
        <taxon>Bacteria</taxon>
        <taxon>Pseudomonadati</taxon>
        <taxon>Pseudomonadota</taxon>
        <taxon>Betaproteobacteria</taxon>
        <taxon>Rhodocyclales</taxon>
        <taxon>Rhodocyclaceae</taxon>
        <taxon>Dentiradicibacter</taxon>
    </lineage>
</organism>
<feature type="compositionally biased region" description="Basic and acidic residues" evidence="1">
    <location>
        <begin position="86"/>
        <end position="95"/>
    </location>
</feature>
<evidence type="ECO:0000313" key="3">
    <source>
        <dbReference type="EMBL" id="MFA9950896.1"/>
    </source>
</evidence>
<feature type="transmembrane region" description="Helical" evidence="2">
    <location>
        <begin position="27"/>
        <end position="50"/>
    </location>
</feature>
<dbReference type="EMBL" id="JBEUWX010000003">
    <property type="protein sequence ID" value="MFA9950896.1"/>
    <property type="molecule type" value="Genomic_DNA"/>
</dbReference>
<dbReference type="Proteomes" id="UP001574673">
    <property type="component" value="Unassembled WGS sequence"/>
</dbReference>
<accession>A0ABV4UHQ5</accession>
<feature type="region of interest" description="Disordered" evidence="1">
    <location>
        <begin position="1"/>
        <end position="26"/>
    </location>
</feature>